<dbReference type="InterPro" id="IPR012942">
    <property type="entry name" value="SRR1-like"/>
</dbReference>
<dbReference type="InterPro" id="IPR040044">
    <property type="entry name" value="SRR1L"/>
</dbReference>
<protein>
    <recommendedName>
        <fullName evidence="3">SRR1-like domain-containing protein</fullName>
    </recommendedName>
</protein>
<feature type="region of interest" description="Disordered" evidence="2">
    <location>
        <begin position="1"/>
        <end position="33"/>
    </location>
</feature>
<evidence type="ECO:0000256" key="2">
    <source>
        <dbReference type="SAM" id="MobiDB-lite"/>
    </source>
</evidence>
<dbReference type="AlphaFoldDB" id="A0A1Y1IBY3"/>
<dbReference type="Pfam" id="PF07985">
    <property type="entry name" value="SRR1"/>
    <property type="match status" value="1"/>
</dbReference>
<dbReference type="OMA" id="QHNARDR"/>
<evidence type="ECO:0000313" key="5">
    <source>
        <dbReference type="Proteomes" id="UP000054558"/>
    </source>
</evidence>
<comment type="similarity">
    <text evidence="1">Belongs to the SRR1 family.</text>
</comment>
<dbReference type="Proteomes" id="UP000054558">
    <property type="component" value="Unassembled WGS sequence"/>
</dbReference>
<evidence type="ECO:0000313" key="4">
    <source>
        <dbReference type="EMBL" id="GAQ86929.1"/>
    </source>
</evidence>
<evidence type="ECO:0000259" key="3">
    <source>
        <dbReference type="Pfam" id="PF07985"/>
    </source>
</evidence>
<name>A0A1Y1IBY3_KLENI</name>
<feature type="region of interest" description="Disordered" evidence="2">
    <location>
        <begin position="117"/>
        <end position="145"/>
    </location>
</feature>
<dbReference type="GO" id="GO:0005634">
    <property type="term" value="C:nucleus"/>
    <property type="evidence" value="ECO:0000318"/>
    <property type="project" value="GO_Central"/>
</dbReference>
<keyword evidence="5" id="KW-1185">Reference proteome</keyword>
<dbReference type="GO" id="GO:0005737">
    <property type="term" value="C:cytoplasm"/>
    <property type="evidence" value="ECO:0000318"/>
    <property type="project" value="GO_Central"/>
</dbReference>
<dbReference type="PANTHER" id="PTHR28626">
    <property type="entry name" value="SRR1-LIKE PROTEIN"/>
    <property type="match status" value="1"/>
</dbReference>
<evidence type="ECO:0000256" key="1">
    <source>
        <dbReference type="ARBA" id="ARBA00009856"/>
    </source>
</evidence>
<organism evidence="4 5">
    <name type="scientific">Klebsormidium nitens</name>
    <name type="common">Green alga</name>
    <name type="synonym">Ulothrix nitens</name>
    <dbReference type="NCBI Taxonomy" id="105231"/>
    <lineage>
        <taxon>Eukaryota</taxon>
        <taxon>Viridiplantae</taxon>
        <taxon>Streptophyta</taxon>
        <taxon>Klebsormidiophyceae</taxon>
        <taxon>Klebsormidiales</taxon>
        <taxon>Klebsormidiaceae</taxon>
        <taxon>Klebsormidium</taxon>
    </lineage>
</organism>
<feature type="region of interest" description="Disordered" evidence="2">
    <location>
        <begin position="169"/>
        <end position="216"/>
    </location>
</feature>
<feature type="domain" description="SRR1-like" evidence="3">
    <location>
        <begin position="224"/>
        <end position="382"/>
    </location>
</feature>
<dbReference type="OrthoDB" id="551431at2759"/>
<proteinExistence type="inferred from homology"/>
<gene>
    <name evidence="4" type="ORF">KFL_003210050</name>
</gene>
<accession>A0A1Y1IBY3</accession>
<sequence>MAPQAPEEDGWTVVGRVRSKGAEKDGRRPVPQKVTVQLQREAMPVLNGWGGLTDFYGQGTKLSRKGSGKKVRQNSVGAKDDISRLVEKVEGARLAVETSEFYQRFLEAWKSKNLSVVLEETPSPPPSPTESKQPSPNIPAQNPDRLQTSGIEAASSKPFENVVAVNHENEAGIERSNGGALPGDERTGSDGQSPANPGPADLCFKHETAGSTGSTKESECIKHLDIVVYGVGSISGSDTSRCQLAFALLLKQLVPSADRLLVYDPAFSEVDRQALERLGCDVINVNEEGKRSAARPTLFYMPHCEEWMYDNVLSANWDAERLGRVAILGNSFGNYYDRLGLYSAEMKAHMRHIRHVASVLEELRIHDLGFPNASAFNDMSWHSFKVAAQETFFSGLQLVE</sequence>
<feature type="compositionally biased region" description="Acidic residues" evidence="2">
    <location>
        <begin position="1"/>
        <end position="10"/>
    </location>
</feature>
<dbReference type="PANTHER" id="PTHR28626:SF3">
    <property type="entry name" value="SRR1-LIKE PROTEIN"/>
    <property type="match status" value="1"/>
</dbReference>
<reference evidence="4 5" key="1">
    <citation type="journal article" date="2014" name="Nat. Commun.">
        <title>Klebsormidium flaccidum genome reveals primary factors for plant terrestrial adaptation.</title>
        <authorList>
            <person name="Hori K."/>
            <person name="Maruyama F."/>
            <person name="Fujisawa T."/>
            <person name="Togashi T."/>
            <person name="Yamamoto N."/>
            <person name="Seo M."/>
            <person name="Sato S."/>
            <person name="Yamada T."/>
            <person name="Mori H."/>
            <person name="Tajima N."/>
            <person name="Moriyama T."/>
            <person name="Ikeuchi M."/>
            <person name="Watanabe M."/>
            <person name="Wada H."/>
            <person name="Kobayashi K."/>
            <person name="Saito M."/>
            <person name="Masuda T."/>
            <person name="Sasaki-Sekimoto Y."/>
            <person name="Mashiguchi K."/>
            <person name="Awai K."/>
            <person name="Shimojima M."/>
            <person name="Masuda S."/>
            <person name="Iwai M."/>
            <person name="Nobusawa T."/>
            <person name="Narise T."/>
            <person name="Kondo S."/>
            <person name="Saito H."/>
            <person name="Sato R."/>
            <person name="Murakawa M."/>
            <person name="Ihara Y."/>
            <person name="Oshima-Yamada Y."/>
            <person name="Ohtaka K."/>
            <person name="Satoh M."/>
            <person name="Sonobe K."/>
            <person name="Ishii M."/>
            <person name="Ohtani R."/>
            <person name="Kanamori-Sato M."/>
            <person name="Honoki R."/>
            <person name="Miyazaki D."/>
            <person name="Mochizuki H."/>
            <person name="Umetsu J."/>
            <person name="Higashi K."/>
            <person name="Shibata D."/>
            <person name="Kamiya Y."/>
            <person name="Sato N."/>
            <person name="Nakamura Y."/>
            <person name="Tabata S."/>
            <person name="Ida S."/>
            <person name="Kurokawa K."/>
            <person name="Ohta H."/>
        </authorList>
    </citation>
    <scope>NUCLEOTIDE SEQUENCE [LARGE SCALE GENOMIC DNA]</scope>
    <source>
        <strain evidence="4 5">NIES-2285</strain>
    </source>
</reference>
<dbReference type="EMBL" id="DF237270">
    <property type="protein sequence ID" value="GAQ86929.1"/>
    <property type="molecule type" value="Genomic_DNA"/>
</dbReference>